<dbReference type="InterPro" id="IPR053879">
    <property type="entry name" value="HYDIN_VesB_CFA65-like_Ig"/>
</dbReference>
<keyword evidence="3" id="KW-0963">Cytoplasm</keyword>
<dbReference type="InterPro" id="IPR026444">
    <property type="entry name" value="Secre_tail"/>
</dbReference>
<organism evidence="8 9">
    <name type="scientific">Candidatus Edwardsbacteria bacterium GWF2_54_11</name>
    <dbReference type="NCBI Taxonomy" id="1817851"/>
    <lineage>
        <taxon>Bacteria</taxon>
        <taxon>Candidatus Edwardsiibacteriota</taxon>
    </lineage>
</organism>
<keyword evidence="5" id="KW-0966">Cell projection</keyword>
<proteinExistence type="predicted"/>
<evidence type="ECO:0000259" key="6">
    <source>
        <dbReference type="Pfam" id="PF18962"/>
    </source>
</evidence>
<evidence type="ECO:0000256" key="4">
    <source>
        <dbReference type="ARBA" id="ARBA00023069"/>
    </source>
</evidence>
<evidence type="ECO:0000259" key="7">
    <source>
        <dbReference type="Pfam" id="PF22544"/>
    </source>
</evidence>
<dbReference type="GO" id="GO:0005737">
    <property type="term" value="C:cytoplasm"/>
    <property type="evidence" value="ECO:0007669"/>
    <property type="project" value="UniProtKB-SubCell"/>
</dbReference>
<dbReference type="AlphaFoldDB" id="A0A1F5RHH8"/>
<evidence type="ECO:0000313" key="9">
    <source>
        <dbReference type="Proteomes" id="UP000177230"/>
    </source>
</evidence>
<feature type="domain" description="HYDIN/VesB/CFA65-like Ig-like" evidence="7">
    <location>
        <begin position="309"/>
        <end position="399"/>
    </location>
</feature>
<dbReference type="Gene3D" id="2.60.40.4070">
    <property type="match status" value="1"/>
</dbReference>
<dbReference type="SUPFAM" id="SSF50969">
    <property type="entry name" value="YVTN repeat-like/Quinoprotein amine dehydrogenase"/>
    <property type="match status" value="1"/>
</dbReference>
<dbReference type="PANTHER" id="PTHR47197:SF3">
    <property type="entry name" value="DIHYDRO-HEME D1 DEHYDROGENASE"/>
    <property type="match status" value="1"/>
</dbReference>
<evidence type="ECO:0000256" key="1">
    <source>
        <dbReference type="ARBA" id="ARBA00004138"/>
    </source>
</evidence>
<dbReference type="Proteomes" id="UP000177230">
    <property type="component" value="Unassembled WGS sequence"/>
</dbReference>
<protein>
    <submittedName>
        <fullName evidence="8">Uncharacterized protein</fullName>
    </submittedName>
</protein>
<dbReference type="EMBL" id="MFFM01000011">
    <property type="protein sequence ID" value="OGF13848.1"/>
    <property type="molecule type" value="Genomic_DNA"/>
</dbReference>
<name>A0A1F5RHH8_9BACT</name>
<keyword evidence="4" id="KW-0969">Cilium</keyword>
<gene>
    <name evidence="8" type="ORF">A2024_10380</name>
</gene>
<feature type="domain" description="Secretion system C-terminal sorting" evidence="6">
    <location>
        <begin position="619"/>
        <end position="695"/>
    </location>
</feature>
<dbReference type="Gene3D" id="2.60.40.10">
    <property type="entry name" value="Immunoglobulins"/>
    <property type="match status" value="1"/>
</dbReference>
<evidence type="ECO:0000313" key="8">
    <source>
        <dbReference type="EMBL" id="OGF13848.1"/>
    </source>
</evidence>
<dbReference type="Pfam" id="PF22544">
    <property type="entry name" value="HYDIN_VesB_CFA65-like_Ig"/>
    <property type="match status" value="1"/>
</dbReference>
<dbReference type="InterPro" id="IPR013211">
    <property type="entry name" value="LVIVD"/>
</dbReference>
<reference evidence="8 9" key="1">
    <citation type="journal article" date="2016" name="Nat. Commun.">
        <title>Thousands of microbial genomes shed light on interconnected biogeochemical processes in an aquifer system.</title>
        <authorList>
            <person name="Anantharaman K."/>
            <person name="Brown C.T."/>
            <person name="Hug L.A."/>
            <person name="Sharon I."/>
            <person name="Castelle C.J."/>
            <person name="Probst A.J."/>
            <person name="Thomas B.C."/>
            <person name="Singh A."/>
            <person name="Wilkins M.J."/>
            <person name="Karaoz U."/>
            <person name="Brodie E.L."/>
            <person name="Williams K.H."/>
            <person name="Hubbard S.S."/>
            <person name="Banfield J.F."/>
        </authorList>
    </citation>
    <scope>NUCLEOTIDE SEQUENCE [LARGE SCALE GENOMIC DNA]</scope>
</reference>
<dbReference type="InterPro" id="IPR013783">
    <property type="entry name" value="Ig-like_fold"/>
</dbReference>
<dbReference type="Pfam" id="PF18962">
    <property type="entry name" value="Por_Secre_tail"/>
    <property type="match status" value="1"/>
</dbReference>
<dbReference type="PANTHER" id="PTHR47197">
    <property type="entry name" value="PROTEIN NIRF"/>
    <property type="match status" value="1"/>
</dbReference>
<evidence type="ECO:0000256" key="3">
    <source>
        <dbReference type="ARBA" id="ARBA00022490"/>
    </source>
</evidence>
<dbReference type="Pfam" id="PF08309">
    <property type="entry name" value="LVIVD"/>
    <property type="match status" value="7"/>
</dbReference>
<dbReference type="InterPro" id="IPR051200">
    <property type="entry name" value="Host-pathogen_enzymatic-act"/>
</dbReference>
<evidence type="ECO:0000256" key="5">
    <source>
        <dbReference type="ARBA" id="ARBA00023273"/>
    </source>
</evidence>
<comment type="caution">
    <text evidence="8">The sequence shown here is derived from an EMBL/GenBank/DDBJ whole genome shotgun (WGS) entry which is preliminary data.</text>
</comment>
<accession>A0A1F5RHH8</accession>
<dbReference type="NCBIfam" id="TIGR04183">
    <property type="entry name" value="Por_Secre_tail"/>
    <property type="match status" value="1"/>
</dbReference>
<evidence type="ECO:0000256" key="2">
    <source>
        <dbReference type="ARBA" id="ARBA00004496"/>
    </source>
</evidence>
<comment type="subcellular location">
    <subcellularLocation>
        <location evidence="1">Cell projection</location>
        <location evidence="1">Cilium</location>
    </subcellularLocation>
    <subcellularLocation>
        <location evidence="2">Cytoplasm</location>
    </subcellularLocation>
</comment>
<sequence length="697" mass="74382">MLGMVFCAISLADSLSVRTVGIYNAPGFARGVAVSGNYAYVADSDSGLRIIDISNPAIPTEVGFYNTPGNACDVAVIDSFAYVADGDFGLRIINIHDPANPVETGYYDPATWWMEDVAVFGSYAYMAGGGGLTVINISDPTNPTQTGICATPQYANGVALSGSYPYAYVVGANYGLWVINISVPATPGIVASYDTPMFANGVASSGNYIYVADAGSGLRILHLDGTLHEDGHYSSTSGYWSVAVSGSHAYVGDYSYGLRIIDISNPAIPVEAGCYGTPVGAWGVAVSGSLVYVANGDSGLRILQYPIPPVMELNAAQHDFGSVTIGDSLSWSGLYIKNIGSLPFSIDSLKFATGSFRVDPMADSTLTPGDSLQITLWFKPGAAGLVTDTVAVYSGEAENSPVKAGLTGTGMPVIEVIDVPNGTVPVFEGAIEPAEWADAYCDTFRILNKTKAFIPDSFWVKYNQDTLYLVLKTPSYSAAGITVHHLLFDTLMNRTETLEKDDIRLSVHFDGQAVEYYGEKNWELTAASLWRSGFSDKTDLITEFVVPLDKMGITAGAADSVGFSVFADGDDHFGSWPSYADSVQPLTWAILTSSAGWTGVMGKPDDQTQIRSFSLANAYPNPAGKQVNLSYQLPAPANVRLNIYNIAGQMVKCFDQGRQSAGAYSIRYNTAALPNGIYFYQIDAGAFKATKRMMVIR</sequence>
<dbReference type="InterPro" id="IPR011044">
    <property type="entry name" value="Quino_amine_DH_bsu"/>
</dbReference>